<evidence type="ECO:0000313" key="14">
    <source>
        <dbReference type="EMBL" id="GEC99963.1"/>
    </source>
</evidence>
<evidence type="ECO:0000256" key="9">
    <source>
        <dbReference type="ARBA" id="ARBA00048743"/>
    </source>
</evidence>
<evidence type="ECO:0000256" key="12">
    <source>
        <dbReference type="SAM" id="MobiDB-lite"/>
    </source>
</evidence>
<dbReference type="FunFam" id="3.40.50.300:FF:000225">
    <property type="entry name" value="Thymidylate kinase"/>
    <property type="match status" value="1"/>
</dbReference>
<dbReference type="GO" id="GO:0005524">
    <property type="term" value="F:ATP binding"/>
    <property type="evidence" value="ECO:0007669"/>
    <property type="project" value="UniProtKB-UniRule"/>
</dbReference>
<evidence type="ECO:0000256" key="7">
    <source>
        <dbReference type="ARBA" id="ARBA00022777"/>
    </source>
</evidence>
<dbReference type="NCBIfam" id="TIGR00041">
    <property type="entry name" value="DTMP_kinase"/>
    <property type="match status" value="1"/>
</dbReference>
<dbReference type="InterPro" id="IPR018094">
    <property type="entry name" value="Thymidylate_kinase"/>
</dbReference>
<dbReference type="GO" id="GO:0004798">
    <property type="term" value="F:dTMP kinase activity"/>
    <property type="evidence" value="ECO:0007669"/>
    <property type="project" value="UniProtKB-UniRule"/>
</dbReference>
<dbReference type="GO" id="GO:0005829">
    <property type="term" value="C:cytosol"/>
    <property type="evidence" value="ECO:0007669"/>
    <property type="project" value="TreeGrafter"/>
</dbReference>
<evidence type="ECO:0000313" key="15">
    <source>
        <dbReference type="Proteomes" id="UP000315730"/>
    </source>
</evidence>
<comment type="similarity">
    <text evidence="1 11">Belongs to the thymidylate kinase family.</text>
</comment>
<feature type="binding site" evidence="11">
    <location>
        <begin position="24"/>
        <end position="31"/>
    </location>
    <ligand>
        <name>ATP</name>
        <dbReference type="ChEBI" id="CHEBI:30616"/>
    </ligand>
</feature>
<dbReference type="GO" id="GO:0006233">
    <property type="term" value="P:dTDP biosynthetic process"/>
    <property type="evidence" value="ECO:0007669"/>
    <property type="project" value="InterPro"/>
</dbReference>
<dbReference type="EC" id="2.7.4.9" evidence="2 11"/>
<dbReference type="InterPro" id="IPR039430">
    <property type="entry name" value="Thymidylate_kin-like_dom"/>
</dbReference>
<evidence type="ECO:0000256" key="3">
    <source>
        <dbReference type="ARBA" id="ARBA00017144"/>
    </source>
</evidence>
<feature type="domain" description="Thymidylate kinase-like" evidence="13">
    <location>
        <begin position="22"/>
        <end position="210"/>
    </location>
</feature>
<evidence type="ECO:0000256" key="8">
    <source>
        <dbReference type="ARBA" id="ARBA00022840"/>
    </source>
</evidence>
<dbReference type="EMBL" id="BJNW01000020">
    <property type="protein sequence ID" value="GEC99963.1"/>
    <property type="molecule type" value="Genomic_DNA"/>
</dbReference>
<dbReference type="PROSITE" id="PS01331">
    <property type="entry name" value="THYMIDYLATE_KINASE"/>
    <property type="match status" value="1"/>
</dbReference>
<dbReference type="Gene3D" id="3.40.50.300">
    <property type="entry name" value="P-loop containing nucleotide triphosphate hydrolases"/>
    <property type="match status" value="1"/>
</dbReference>
<protein>
    <recommendedName>
        <fullName evidence="3 11">Thymidylate kinase</fullName>
        <ecNumber evidence="2 11">2.7.4.9</ecNumber>
    </recommendedName>
    <alternativeName>
        <fullName evidence="11">dTMP kinase</fullName>
    </alternativeName>
</protein>
<dbReference type="HAMAP" id="MF_00165">
    <property type="entry name" value="Thymidylate_kinase"/>
    <property type="match status" value="1"/>
</dbReference>
<evidence type="ECO:0000259" key="13">
    <source>
        <dbReference type="Pfam" id="PF02223"/>
    </source>
</evidence>
<comment type="function">
    <text evidence="10 11">Phosphorylation of dTMP to form dTDP in both de novo and salvage pathways of dTTP synthesis.</text>
</comment>
<evidence type="ECO:0000256" key="6">
    <source>
        <dbReference type="ARBA" id="ARBA00022741"/>
    </source>
</evidence>
<name>A0A4Y4D8N3_KOCVA</name>
<dbReference type="Pfam" id="PF02223">
    <property type="entry name" value="Thymidylate_kin"/>
    <property type="match status" value="1"/>
</dbReference>
<feature type="compositionally biased region" description="Low complexity" evidence="12">
    <location>
        <begin position="220"/>
        <end position="242"/>
    </location>
</feature>
<dbReference type="GO" id="GO:0006227">
    <property type="term" value="P:dUDP biosynthetic process"/>
    <property type="evidence" value="ECO:0007669"/>
    <property type="project" value="TreeGrafter"/>
</dbReference>
<dbReference type="PANTHER" id="PTHR10344">
    <property type="entry name" value="THYMIDYLATE KINASE"/>
    <property type="match status" value="1"/>
</dbReference>
<accession>A0A4Y4D8N3</accession>
<dbReference type="AlphaFoldDB" id="A0A4Y4D8N3"/>
<dbReference type="CDD" id="cd01672">
    <property type="entry name" value="TMPK"/>
    <property type="match status" value="1"/>
</dbReference>
<evidence type="ECO:0000256" key="5">
    <source>
        <dbReference type="ARBA" id="ARBA00022727"/>
    </source>
</evidence>
<gene>
    <name evidence="11" type="primary">tmk</name>
    <name evidence="14" type="ORF">KVA01_21180</name>
</gene>
<dbReference type="STRING" id="1272.GCA_900014985_02158"/>
<dbReference type="Proteomes" id="UP000315730">
    <property type="component" value="Unassembled WGS sequence"/>
</dbReference>
<evidence type="ECO:0000256" key="2">
    <source>
        <dbReference type="ARBA" id="ARBA00012980"/>
    </source>
</evidence>
<keyword evidence="6 11" id="KW-0547">Nucleotide-binding</keyword>
<keyword evidence="8 11" id="KW-0067">ATP-binding</keyword>
<keyword evidence="7 11" id="KW-0418">Kinase</keyword>
<dbReference type="InterPro" id="IPR018095">
    <property type="entry name" value="Thymidylate_kin_CS"/>
</dbReference>
<feature type="region of interest" description="Disordered" evidence="12">
    <location>
        <begin position="220"/>
        <end position="259"/>
    </location>
</feature>
<comment type="catalytic activity">
    <reaction evidence="9 11">
        <text>dTMP + ATP = dTDP + ADP</text>
        <dbReference type="Rhea" id="RHEA:13517"/>
        <dbReference type="ChEBI" id="CHEBI:30616"/>
        <dbReference type="ChEBI" id="CHEBI:58369"/>
        <dbReference type="ChEBI" id="CHEBI:63528"/>
        <dbReference type="ChEBI" id="CHEBI:456216"/>
        <dbReference type="EC" id="2.7.4.9"/>
    </reaction>
</comment>
<keyword evidence="4 11" id="KW-0808">Transferase</keyword>
<evidence type="ECO:0000256" key="1">
    <source>
        <dbReference type="ARBA" id="ARBA00009776"/>
    </source>
</evidence>
<evidence type="ECO:0000256" key="11">
    <source>
        <dbReference type="HAMAP-Rule" id="MF_00165"/>
    </source>
</evidence>
<proteinExistence type="inferred from homology"/>
<keyword evidence="15" id="KW-1185">Reference proteome</keyword>
<dbReference type="InterPro" id="IPR027417">
    <property type="entry name" value="P-loop_NTPase"/>
</dbReference>
<dbReference type="GO" id="GO:0006235">
    <property type="term" value="P:dTTP biosynthetic process"/>
    <property type="evidence" value="ECO:0007669"/>
    <property type="project" value="UniProtKB-UniRule"/>
</dbReference>
<evidence type="ECO:0000256" key="10">
    <source>
        <dbReference type="ARBA" id="ARBA00057735"/>
    </source>
</evidence>
<comment type="caution">
    <text evidence="14">The sequence shown here is derived from an EMBL/GenBank/DDBJ whole genome shotgun (WGS) entry which is preliminary data.</text>
</comment>
<reference evidence="14 15" key="1">
    <citation type="submission" date="2019-06" db="EMBL/GenBank/DDBJ databases">
        <title>Whole genome shotgun sequence of Kocuria varians NBRC 15358.</title>
        <authorList>
            <person name="Hosoyama A."/>
            <person name="Uohara A."/>
            <person name="Ohji S."/>
            <person name="Ichikawa N."/>
        </authorList>
    </citation>
    <scope>NUCLEOTIDE SEQUENCE [LARGE SCALE GENOMIC DNA]</scope>
    <source>
        <strain evidence="14 15">NBRC 15358</strain>
    </source>
</reference>
<sequence length="259" mass="26876">MSAGLATVVGVKQTTRGALIVFEGGDGAGKSTQVQALARALRAAGRTVTCTREPGGTPLAEAVRALVLDPCHTPVSAQTEALLFASARADHVTRLIRPALQRGEVVVSDRFVDSSAAYQGTGRGLGVDSVLALNEWALQGLVPDLTVVLDVDQDTAESRRARRGLPEDRMESEAGAFHRAVNATFRELAARSPERYLVLDAALPAEQITRTVAERALALTAPAASSSSPASASSPGARPGLSHAAPSESHGAPSEDVTR</sequence>
<keyword evidence="5 11" id="KW-0545">Nucleotide biosynthesis</keyword>
<evidence type="ECO:0000256" key="4">
    <source>
        <dbReference type="ARBA" id="ARBA00022679"/>
    </source>
</evidence>
<dbReference type="SUPFAM" id="SSF52540">
    <property type="entry name" value="P-loop containing nucleoside triphosphate hydrolases"/>
    <property type="match status" value="1"/>
</dbReference>
<dbReference type="PANTHER" id="PTHR10344:SF4">
    <property type="entry name" value="UMP-CMP KINASE 2, MITOCHONDRIAL"/>
    <property type="match status" value="1"/>
</dbReference>
<organism evidence="14 15">
    <name type="scientific">Kocuria varians</name>
    <name type="common">Micrococcus varians</name>
    <dbReference type="NCBI Taxonomy" id="1272"/>
    <lineage>
        <taxon>Bacteria</taxon>
        <taxon>Bacillati</taxon>
        <taxon>Actinomycetota</taxon>
        <taxon>Actinomycetes</taxon>
        <taxon>Micrococcales</taxon>
        <taxon>Micrococcaceae</taxon>
        <taxon>Kocuria</taxon>
    </lineage>
</organism>